<dbReference type="Pfam" id="PF12609">
    <property type="entry name" value="DUF3774"/>
    <property type="match status" value="1"/>
</dbReference>
<dbReference type="Proteomes" id="UP000634136">
    <property type="component" value="Unassembled WGS sequence"/>
</dbReference>
<reference evidence="2" key="1">
    <citation type="submission" date="2020-09" db="EMBL/GenBank/DDBJ databases">
        <title>Genome-Enabled Discovery of Anthraquinone Biosynthesis in Senna tora.</title>
        <authorList>
            <person name="Kang S.-H."/>
            <person name="Pandey R.P."/>
            <person name="Lee C.-M."/>
            <person name="Sim J.-S."/>
            <person name="Jeong J.-T."/>
            <person name="Choi B.-S."/>
            <person name="Jung M."/>
            <person name="Ginzburg D."/>
            <person name="Zhao K."/>
            <person name="Won S.Y."/>
            <person name="Oh T.-J."/>
            <person name="Yu Y."/>
            <person name="Kim N.-H."/>
            <person name="Lee O.R."/>
            <person name="Lee T.-H."/>
            <person name="Bashyal P."/>
            <person name="Kim T.-S."/>
            <person name="Lee W.-H."/>
            <person name="Kawkins C."/>
            <person name="Kim C.-K."/>
            <person name="Kim J.S."/>
            <person name="Ahn B.O."/>
            <person name="Rhee S.Y."/>
            <person name="Sohng J.K."/>
        </authorList>
    </citation>
    <scope>NUCLEOTIDE SEQUENCE</scope>
    <source>
        <tissue evidence="2">Leaf</tissue>
    </source>
</reference>
<sequence length="117" mass="12982">MICAEKYSKSQVVPDMEGVLKDGVARKQDMVNSQKGCKEKRNVSGDVFGDQTAKTSNGDGGSLRWNSSLMSHEQHAKNHPSSSPAISKKVNMRDHRKMNQSEESLRTVLFLSCWGPN</sequence>
<comment type="caution">
    <text evidence="2">The sequence shown here is derived from an EMBL/GenBank/DDBJ whole genome shotgun (WGS) entry which is preliminary data.</text>
</comment>
<feature type="compositionally biased region" description="Basic and acidic residues" evidence="1">
    <location>
        <begin position="91"/>
        <end position="102"/>
    </location>
</feature>
<dbReference type="AlphaFoldDB" id="A0A834SKA3"/>
<feature type="region of interest" description="Disordered" evidence="1">
    <location>
        <begin position="31"/>
        <end position="102"/>
    </location>
</feature>
<name>A0A834SKA3_9FABA</name>
<dbReference type="PANTHER" id="PTHR33090">
    <property type="entry name" value="DUF3774 DOMAIN PROTEIN-RELATED"/>
    <property type="match status" value="1"/>
</dbReference>
<organism evidence="2 3">
    <name type="scientific">Senna tora</name>
    <dbReference type="NCBI Taxonomy" id="362788"/>
    <lineage>
        <taxon>Eukaryota</taxon>
        <taxon>Viridiplantae</taxon>
        <taxon>Streptophyta</taxon>
        <taxon>Embryophyta</taxon>
        <taxon>Tracheophyta</taxon>
        <taxon>Spermatophyta</taxon>
        <taxon>Magnoliopsida</taxon>
        <taxon>eudicotyledons</taxon>
        <taxon>Gunneridae</taxon>
        <taxon>Pentapetalae</taxon>
        <taxon>rosids</taxon>
        <taxon>fabids</taxon>
        <taxon>Fabales</taxon>
        <taxon>Fabaceae</taxon>
        <taxon>Caesalpinioideae</taxon>
        <taxon>Cassia clade</taxon>
        <taxon>Senna</taxon>
    </lineage>
</organism>
<dbReference type="EMBL" id="JAAIUW010000012">
    <property type="protein sequence ID" value="KAF7805885.1"/>
    <property type="molecule type" value="Genomic_DNA"/>
</dbReference>
<proteinExistence type="predicted"/>
<protein>
    <submittedName>
        <fullName evidence="2">Wound-responsive family protein</fullName>
    </submittedName>
</protein>
<evidence type="ECO:0000313" key="3">
    <source>
        <dbReference type="Proteomes" id="UP000634136"/>
    </source>
</evidence>
<evidence type="ECO:0000313" key="2">
    <source>
        <dbReference type="EMBL" id="KAF7805885.1"/>
    </source>
</evidence>
<accession>A0A834SKA3</accession>
<dbReference type="OrthoDB" id="691528at2759"/>
<evidence type="ECO:0000256" key="1">
    <source>
        <dbReference type="SAM" id="MobiDB-lite"/>
    </source>
</evidence>
<gene>
    <name evidence="2" type="ORF">G2W53_038046</name>
</gene>
<dbReference type="InterPro" id="IPR022251">
    <property type="entry name" value="DUF3774_wound-induced"/>
</dbReference>
<keyword evidence="3" id="KW-1185">Reference proteome</keyword>